<proteinExistence type="predicted"/>
<sequence>MDFVQTVLTYVQSDVLGLYVTLDDVDLKSPAVSIRHNVSVKSSVPAHLIESSAICEMVAGHTFLMAD</sequence>
<organism evidence="1 2">
    <name type="scientific">Burkholderia contaminans LMG 23361</name>
    <dbReference type="NCBI Taxonomy" id="1334628"/>
    <lineage>
        <taxon>Bacteria</taxon>
        <taxon>Pseudomonadati</taxon>
        <taxon>Pseudomonadota</taxon>
        <taxon>Betaproteobacteria</taxon>
        <taxon>Burkholderiales</taxon>
        <taxon>Burkholderiaceae</taxon>
        <taxon>Burkholderia</taxon>
        <taxon>Burkholderia cepacia complex</taxon>
    </lineage>
</organism>
<accession>A0ABD4AUQ3</accession>
<reference evidence="1 2" key="1">
    <citation type="submission" date="2015-03" db="EMBL/GenBank/DDBJ databases">
        <title>Draft genome sequences of the Burkholderia contaminans strains LMG 23361 and FFH2055 and Burkholderia cenocepacia K56-2.</title>
        <authorList>
            <person name="Bloodworth R.A."/>
            <person name="Selin C."/>
            <person name="Lopez De Volder M.A."/>
            <person name="Degrossi J."/>
            <person name="Drevinek P."/>
            <person name="Galanternik L."/>
            <person name="Cardona S.T."/>
        </authorList>
    </citation>
    <scope>NUCLEOTIDE SEQUENCE [LARGE SCALE GENOMIC DNA]</scope>
    <source>
        <strain evidence="1 2">LMG 23361</strain>
    </source>
</reference>
<evidence type="ECO:0000313" key="2">
    <source>
        <dbReference type="Proteomes" id="UP000034400"/>
    </source>
</evidence>
<comment type="caution">
    <text evidence="1">The sequence shown here is derived from an EMBL/GenBank/DDBJ whole genome shotgun (WGS) entry which is preliminary data.</text>
</comment>
<gene>
    <name evidence="1" type="ORF">WR31_16515</name>
</gene>
<dbReference type="AlphaFoldDB" id="A0ABD4AUQ3"/>
<name>A0ABD4AUQ3_9BURK</name>
<evidence type="ECO:0000313" key="1">
    <source>
        <dbReference type="EMBL" id="KKL41205.1"/>
    </source>
</evidence>
<dbReference type="Proteomes" id="UP000034400">
    <property type="component" value="Unassembled WGS sequence"/>
</dbReference>
<protein>
    <submittedName>
        <fullName evidence="1">Uncharacterized protein</fullName>
    </submittedName>
</protein>
<dbReference type="EMBL" id="LASD01000006">
    <property type="protein sequence ID" value="KKL41205.1"/>
    <property type="molecule type" value="Genomic_DNA"/>
</dbReference>